<feature type="compositionally biased region" description="Polar residues" evidence="1">
    <location>
        <begin position="1"/>
        <end position="11"/>
    </location>
</feature>
<feature type="compositionally biased region" description="Low complexity" evidence="1">
    <location>
        <begin position="55"/>
        <end position="91"/>
    </location>
</feature>
<reference evidence="2" key="2">
    <citation type="submission" date="2013-10" db="EMBL/GenBank/DDBJ databases">
        <authorList>
            <person name="Aslett M."/>
        </authorList>
    </citation>
    <scope>NUCLEOTIDE SEQUENCE [LARGE SCALE GENOMIC DNA]</scope>
    <source>
        <strain evidence="2">Weybridge</strain>
    </source>
</reference>
<name>U6M8I4_EIMMA</name>
<proteinExistence type="predicted"/>
<dbReference type="Proteomes" id="UP000030763">
    <property type="component" value="Unassembled WGS sequence"/>
</dbReference>
<evidence type="ECO:0000256" key="1">
    <source>
        <dbReference type="SAM" id="MobiDB-lite"/>
    </source>
</evidence>
<sequence>MATSRSSSAQYVTPRGNSAEDIEGNSFLNHFSSRHSLQMGAPKQQQQDSQEQHWVDQQQWEQEQEQQRLLLQQQMQQKQQQQGAPEGQQQQGAGGAEGEYVAPLDTEKLNQAVLQHLWQQQQQQQPSEDLNKMVGEGEWESPRKGASWVYTRAMSDYTGFMQMPAADSEEPPEKQPSGLQAINSGIYVPGVKQWNAATNTPVLPVGEETQKLESRKFTYDSRTGEYVNAHDERDRIPREQLQELSRALSTAAVKETVVDIMQRRATLRKMSKASRLFLQCNKKDLSTLSGSQGRLPPVVMAYLPDRYIKTYDRTNCMGQRISTRRHEPSSCCS</sequence>
<accession>U6M8I4</accession>
<feature type="region of interest" description="Disordered" evidence="1">
    <location>
        <begin position="1"/>
        <end position="97"/>
    </location>
</feature>
<evidence type="ECO:0000313" key="2">
    <source>
        <dbReference type="EMBL" id="CDJ58779.1"/>
    </source>
</evidence>
<dbReference type="GeneID" id="25334288"/>
<reference evidence="2" key="1">
    <citation type="submission" date="2013-10" db="EMBL/GenBank/DDBJ databases">
        <title>Genomic analysis of the causative agents of coccidiosis in chickens.</title>
        <authorList>
            <person name="Reid A.J."/>
            <person name="Blake D."/>
            <person name="Billington K."/>
            <person name="Browne H."/>
            <person name="Dunn M."/>
            <person name="Hung S."/>
            <person name="Kawahara F."/>
            <person name="Miranda-Saavedra D."/>
            <person name="Mourier T."/>
            <person name="Nagra H."/>
            <person name="Otto T.D."/>
            <person name="Rawlings N."/>
            <person name="Sanchez A."/>
            <person name="Sanders M."/>
            <person name="Subramaniam C."/>
            <person name="Tay Y."/>
            <person name="Dear P."/>
            <person name="Doerig C."/>
            <person name="Gruber A."/>
            <person name="Parkinson J."/>
            <person name="Shirley M."/>
            <person name="Wan K.L."/>
            <person name="Berriman M."/>
            <person name="Tomley F."/>
            <person name="Pain A."/>
        </authorList>
    </citation>
    <scope>NUCLEOTIDE SEQUENCE [LARGE SCALE GENOMIC DNA]</scope>
    <source>
        <strain evidence="2">Weybridge</strain>
    </source>
</reference>
<feature type="compositionally biased region" description="Polar residues" evidence="1">
    <location>
        <begin position="26"/>
        <end position="36"/>
    </location>
</feature>
<dbReference type="OMA" id="DRTNCMG"/>
<dbReference type="RefSeq" id="XP_013335427.1">
    <property type="nucleotide sequence ID" value="XM_013479973.1"/>
</dbReference>
<dbReference type="VEuPathDB" id="ToxoDB:EMWEY_00003020"/>
<keyword evidence="3" id="KW-1185">Reference proteome</keyword>
<dbReference type="AlphaFoldDB" id="U6M8I4"/>
<dbReference type="EMBL" id="HG719839">
    <property type="protein sequence ID" value="CDJ58779.1"/>
    <property type="molecule type" value="Genomic_DNA"/>
</dbReference>
<organism evidence="2 3">
    <name type="scientific">Eimeria maxima</name>
    <name type="common">Coccidian parasite</name>
    <dbReference type="NCBI Taxonomy" id="5804"/>
    <lineage>
        <taxon>Eukaryota</taxon>
        <taxon>Sar</taxon>
        <taxon>Alveolata</taxon>
        <taxon>Apicomplexa</taxon>
        <taxon>Conoidasida</taxon>
        <taxon>Coccidia</taxon>
        <taxon>Eucoccidiorida</taxon>
        <taxon>Eimeriorina</taxon>
        <taxon>Eimeriidae</taxon>
        <taxon>Eimeria</taxon>
    </lineage>
</organism>
<evidence type="ECO:0000313" key="3">
    <source>
        <dbReference type="Proteomes" id="UP000030763"/>
    </source>
</evidence>
<dbReference type="OrthoDB" id="354353at2759"/>
<protein>
    <submittedName>
        <fullName evidence="2">Uncharacterized protein</fullName>
    </submittedName>
</protein>
<gene>
    <name evidence="2" type="ORF">EMWEY_00003020</name>
</gene>